<organism evidence="1 2">
    <name type="scientific">Smallanthus sonchifolius</name>
    <dbReference type="NCBI Taxonomy" id="185202"/>
    <lineage>
        <taxon>Eukaryota</taxon>
        <taxon>Viridiplantae</taxon>
        <taxon>Streptophyta</taxon>
        <taxon>Embryophyta</taxon>
        <taxon>Tracheophyta</taxon>
        <taxon>Spermatophyta</taxon>
        <taxon>Magnoliopsida</taxon>
        <taxon>eudicotyledons</taxon>
        <taxon>Gunneridae</taxon>
        <taxon>Pentapetalae</taxon>
        <taxon>asterids</taxon>
        <taxon>campanulids</taxon>
        <taxon>Asterales</taxon>
        <taxon>Asteraceae</taxon>
        <taxon>Asteroideae</taxon>
        <taxon>Heliantheae alliance</taxon>
        <taxon>Millerieae</taxon>
        <taxon>Smallanthus</taxon>
    </lineage>
</organism>
<accession>A0ACB9J5A6</accession>
<gene>
    <name evidence="1" type="ORF">L1987_15373</name>
</gene>
<sequence>MASGSVSRASFISQSETPDDGVKSYEFLADTKWWLHLQLDENYSKVKKLNSVIDDTSQEKPQDDHLLISENPEKLSSKMESQLIGINKTEPLWRKADLVSDESLEHFDKFNPQHTTSDEAKNLQELSKAELLEALCHSQTRAREAEKLRSRRYQLVYTHFPDFVPTKDTKRAARGSPRLKWGWSILGSTLAGAGFLLGWTLG</sequence>
<name>A0ACB9J5A6_9ASTR</name>
<dbReference type="Proteomes" id="UP001056120">
    <property type="component" value="Linkage Group LG05"/>
</dbReference>
<evidence type="ECO:0000313" key="2">
    <source>
        <dbReference type="Proteomes" id="UP001056120"/>
    </source>
</evidence>
<dbReference type="EMBL" id="CM042022">
    <property type="protein sequence ID" value="KAI3815694.1"/>
    <property type="molecule type" value="Genomic_DNA"/>
</dbReference>
<protein>
    <submittedName>
        <fullName evidence="1">Uncharacterized protein</fullName>
    </submittedName>
</protein>
<proteinExistence type="predicted"/>
<reference evidence="1 2" key="2">
    <citation type="journal article" date="2022" name="Mol. Ecol. Resour.">
        <title>The genomes of chicory, endive, great burdock and yacon provide insights into Asteraceae paleo-polyploidization history and plant inulin production.</title>
        <authorList>
            <person name="Fan W."/>
            <person name="Wang S."/>
            <person name="Wang H."/>
            <person name="Wang A."/>
            <person name="Jiang F."/>
            <person name="Liu H."/>
            <person name="Zhao H."/>
            <person name="Xu D."/>
            <person name="Zhang Y."/>
        </authorList>
    </citation>
    <scope>NUCLEOTIDE SEQUENCE [LARGE SCALE GENOMIC DNA]</scope>
    <source>
        <strain evidence="2">cv. Yunnan</strain>
        <tissue evidence="1">Leaves</tissue>
    </source>
</reference>
<keyword evidence="2" id="KW-1185">Reference proteome</keyword>
<evidence type="ECO:0000313" key="1">
    <source>
        <dbReference type="EMBL" id="KAI3815694.1"/>
    </source>
</evidence>
<reference evidence="2" key="1">
    <citation type="journal article" date="2022" name="Mol. Ecol. Resour.">
        <title>The genomes of chicory, endive, great burdock and yacon provide insights into Asteraceae palaeo-polyploidization history and plant inulin production.</title>
        <authorList>
            <person name="Fan W."/>
            <person name="Wang S."/>
            <person name="Wang H."/>
            <person name="Wang A."/>
            <person name="Jiang F."/>
            <person name="Liu H."/>
            <person name="Zhao H."/>
            <person name="Xu D."/>
            <person name="Zhang Y."/>
        </authorList>
    </citation>
    <scope>NUCLEOTIDE SEQUENCE [LARGE SCALE GENOMIC DNA]</scope>
    <source>
        <strain evidence="2">cv. Yunnan</strain>
    </source>
</reference>
<comment type="caution">
    <text evidence="1">The sequence shown here is derived from an EMBL/GenBank/DDBJ whole genome shotgun (WGS) entry which is preliminary data.</text>
</comment>